<keyword evidence="1" id="KW-0812">Transmembrane</keyword>
<evidence type="ECO:0000313" key="2">
    <source>
        <dbReference type="EMBL" id="WOQ70367.1"/>
    </source>
</evidence>
<dbReference type="AlphaFoldDB" id="A0AAU0MJD6"/>
<proteinExistence type="predicted"/>
<feature type="transmembrane region" description="Helical" evidence="1">
    <location>
        <begin position="107"/>
        <end position="127"/>
    </location>
</feature>
<dbReference type="Proteomes" id="UP001329313">
    <property type="component" value="Chromosome"/>
</dbReference>
<gene>
    <name evidence="2" type="ORF">RYJ27_03915</name>
</gene>
<accession>A0AAU0MJD6</accession>
<reference evidence="2 3" key="1">
    <citation type="submission" date="2023-10" db="EMBL/GenBank/DDBJ databases">
        <title>Y20.</title>
        <authorList>
            <person name="Zhang G."/>
            <person name="Ding Y."/>
        </authorList>
    </citation>
    <scope>NUCLEOTIDE SEQUENCE [LARGE SCALE GENOMIC DNA]</scope>
    <source>
        <strain evidence="2 3">Y20</strain>
    </source>
</reference>
<keyword evidence="1" id="KW-1133">Transmembrane helix</keyword>
<feature type="transmembrane region" description="Helical" evidence="1">
    <location>
        <begin position="228"/>
        <end position="252"/>
    </location>
</feature>
<dbReference type="InterPro" id="IPR025238">
    <property type="entry name" value="DUF4184"/>
</dbReference>
<dbReference type="RefSeq" id="WP_330171448.1">
    <property type="nucleotide sequence ID" value="NZ_CP137080.1"/>
</dbReference>
<organism evidence="2 3">
    <name type="scientific">Microbacterium limosum</name>
    <dbReference type="NCBI Taxonomy" id="3079935"/>
    <lineage>
        <taxon>Bacteria</taxon>
        <taxon>Bacillati</taxon>
        <taxon>Actinomycetota</taxon>
        <taxon>Actinomycetes</taxon>
        <taxon>Micrococcales</taxon>
        <taxon>Microbacteriaceae</taxon>
        <taxon>Microbacterium</taxon>
    </lineage>
</organism>
<keyword evidence="3" id="KW-1185">Reference proteome</keyword>
<sequence length="257" mass="27816">MPFTPSHAVVALPFVRTPLVPAAIAVGAMTPDLPIFTRGYLLRYSATHDFAWLPATLLLALALLLVWRCVLRPAARELSPSWLAARLPSEWDRGAGRALAETLGGGVRGILLLVASLAIGVVSHIVWDLFTHHGRWGVRLLPALDTGWAGQPLYAWLQDASSALGLGILAVAGVLWLRRPPASPPVRRFPRLVRWTWWVSLPVALAAAAVWGYVVFGPFRPGFGIEHLAYLVLPPAAALWGVATLVLAVVVAPSRRR</sequence>
<evidence type="ECO:0000256" key="1">
    <source>
        <dbReference type="SAM" id="Phobius"/>
    </source>
</evidence>
<feature type="transmembrane region" description="Helical" evidence="1">
    <location>
        <begin position="197"/>
        <end position="216"/>
    </location>
</feature>
<keyword evidence="1" id="KW-0472">Membrane</keyword>
<evidence type="ECO:0000313" key="3">
    <source>
        <dbReference type="Proteomes" id="UP001329313"/>
    </source>
</evidence>
<protein>
    <submittedName>
        <fullName evidence="2">DUF4184 family protein</fullName>
    </submittedName>
</protein>
<dbReference type="EMBL" id="CP137080">
    <property type="protein sequence ID" value="WOQ70367.1"/>
    <property type="molecule type" value="Genomic_DNA"/>
</dbReference>
<feature type="transmembrane region" description="Helical" evidence="1">
    <location>
        <begin position="153"/>
        <end position="177"/>
    </location>
</feature>
<feature type="transmembrane region" description="Helical" evidence="1">
    <location>
        <begin position="51"/>
        <end position="71"/>
    </location>
</feature>
<dbReference type="Pfam" id="PF13803">
    <property type="entry name" value="DUF4184"/>
    <property type="match status" value="1"/>
</dbReference>
<name>A0AAU0MJD6_9MICO</name>
<dbReference type="KEGG" id="mliy:RYJ27_03915"/>